<dbReference type="PANTHER" id="PTHR22941:SF26">
    <property type="entry name" value="SERPENTINE RECEPTOR, CLASS H"/>
    <property type="match status" value="1"/>
</dbReference>
<dbReference type="AlphaFoldDB" id="A0AAN4ZK27"/>
<feature type="transmembrane region" description="Helical" evidence="1">
    <location>
        <begin position="12"/>
        <end position="33"/>
    </location>
</feature>
<dbReference type="Proteomes" id="UP001328107">
    <property type="component" value="Unassembled WGS sequence"/>
</dbReference>
<dbReference type="PANTHER" id="PTHR22941">
    <property type="entry name" value="SERPENTINE RECEPTOR"/>
    <property type="match status" value="1"/>
</dbReference>
<sequence length="127" mass="14154">MNNSASRKDSSLFLPLEISCFIHVPALFCLLRATPPQQREIKTNLALVQICVILIDVLNSVLFEPLFVAEELLIYLRGAARHAMPVPVALGLFALGIGTLVISTFICTIIRHQTMMAESSRFKMRKV</sequence>
<reference evidence="3" key="1">
    <citation type="submission" date="2022-10" db="EMBL/GenBank/DDBJ databases">
        <title>Genome assembly of Pristionchus species.</title>
        <authorList>
            <person name="Yoshida K."/>
            <person name="Sommer R.J."/>
        </authorList>
    </citation>
    <scope>NUCLEOTIDE SEQUENCE [LARGE SCALE GENOMIC DNA]</scope>
    <source>
        <strain evidence="3">RS5460</strain>
    </source>
</reference>
<gene>
    <name evidence="2" type="ORF">PMAYCL1PPCAC_09265</name>
</gene>
<dbReference type="InterPro" id="IPR053220">
    <property type="entry name" value="Nematode_rcpt-like_serp_H"/>
</dbReference>
<keyword evidence="1" id="KW-0472">Membrane</keyword>
<evidence type="ECO:0000313" key="3">
    <source>
        <dbReference type="Proteomes" id="UP001328107"/>
    </source>
</evidence>
<keyword evidence="3" id="KW-1185">Reference proteome</keyword>
<feature type="non-terminal residue" evidence="2">
    <location>
        <position position="127"/>
    </location>
</feature>
<dbReference type="InterPro" id="IPR019422">
    <property type="entry name" value="7TM_GPCR_serpentine_rcpt_Srh"/>
</dbReference>
<evidence type="ECO:0000256" key="1">
    <source>
        <dbReference type="SAM" id="Phobius"/>
    </source>
</evidence>
<protein>
    <recommendedName>
        <fullName evidence="4">G protein-coupled receptor</fullName>
    </recommendedName>
</protein>
<feature type="transmembrane region" description="Helical" evidence="1">
    <location>
        <begin position="88"/>
        <end position="110"/>
    </location>
</feature>
<accession>A0AAN4ZK27</accession>
<organism evidence="2 3">
    <name type="scientific">Pristionchus mayeri</name>
    <dbReference type="NCBI Taxonomy" id="1317129"/>
    <lineage>
        <taxon>Eukaryota</taxon>
        <taxon>Metazoa</taxon>
        <taxon>Ecdysozoa</taxon>
        <taxon>Nematoda</taxon>
        <taxon>Chromadorea</taxon>
        <taxon>Rhabditida</taxon>
        <taxon>Rhabditina</taxon>
        <taxon>Diplogasteromorpha</taxon>
        <taxon>Diplogasteroidea</taxon>
        <taxon>Neodiplogasteridae</taxon>
        <taxon>Pristionchus</taxon>
    </lineage>
</organism>
<evidence type="ECO:0008006" key="4">
    <source>
        <dbReference type="Google" id="ProtNLM"/>
    </source>
</evidence>
<name>A0AAN4ZK27_9BILA</name>
<keyword evidence="1" id="KW-1133">Transmembrane helix</keyword>
<evidence type="ECO:0000313" key="2">
    <source>
        <dbReference type="EMBL" id="GMR39070.1"/>
    </source>
</evidence>
<feature type="transmembrane region" description="Helical" evidence="1">
    <location>
        <begin position="45"/>
        <end position="68"/>
    </location>
</feature>
<keyword evidence="1" id="KW-0812">Transmembrane</keyword>
<dbReference type="Pfam" id="PF10318">
    <property type="entry name" value="7TM_GPCR_Srh"/>
    <property type="match status" value="1"/>
</dbReference>
<proteinExistence type="predicted"/>
<comment type="caution">
    <text evidence="2">The sequence shown here is derived from an EMBL/GenBank/DDBJ whole genome shotgun (WGS) entry which is preliminary data.</text>
</comment>
<dbReference type="EMBL" id="BTRK01000002">
    <property type="protein sequence ID" value="GMR39070.1"/>
    <property type="molecule type" value="Genomic_DNA"/>
</dbReference>